<dbReference type="InterPro" id="IPR029058">
    <property type="entry name" value="AB_hydrolase_fold"/>
</dbReference>
<keyword evidence="4" id="KW-1185">Reference proteome</keyword>
<evidence type="ECO:0000256" key="1">
    <source>
        <dbReference type="ARBA" id="ARBA00022801"/>
    </source>
</evidence>
<evidence type="ECO:0000259" key="2">
    <source>
        <dbReference type="Pfam" id="PF20434"/>
    </source>
</evidence>
<comment type="caution">
    <text evidence="3">The sequence shown here is derived from an EMBL/GenBank/DDBJ whole genome shotgun (WGS) entry which is preliminary data.</text>
</comment>
<reference evidence="3 4" key="1">
    <citation type="submission" date="2018-06" db="EMBL/GenBank/DDBJ databases">
        <title>Genomic Encyclopedia of Type Strains, Phase IV (KMG-IV): sequencing the most valuable type-strain genomes for metagenomic binning, comparative biology and taxonomic classification.</title>
        <authorList>
            <person name="Goeker M."/>
        </authorList>
    </citation>
    <scope>NUCLEOTIDE SEQUENCE [LARGE SCALE GENOMIC DNA]</scope>
    <source>
        <strain evidence="3 4">DSM 45521</strain>
    </source>
</reference>
<sequence>MAGTVKRVKLVYGERNSQFGHLYLPPAPAAGPVPLIVLVHGGYWSTEFALTIESAVARDLADRGAIVWNIEYRRVGEDGGGWPRTGNDVIAALSALDGPVRHAVGEDIADRVAWAEVSVIGHSAGGQLAVWAASRLGAKTERTTIATVIAQAAALDLCFGDRPARPSLRALMGASNAQAPQLYADASPVDQPPFPAHVVAIHGDLDTSLPVDISRDYVQRVTAAGQSAELIVVAGEGHDVFVDPRSRGHLETVRVLGLPRRSKY</sequence>
<dbReference type="InterPro" id="IPR049492">
    <property type="entry name" value="BD-FAE-like_dom"/>
</dbReference>
<evidence type="ECO:0000313" key="4">
    <source>
        <dbReference type="Proteomes" id="UP000247591"/>
    </source>
</evidence>
<dbReference type="EMBL" id="QJSP01000010">
    <property type="protein sequence ID" value="PYE15475.1"/>
    <property type="molecule type" value="Genomic_DNA"/>
</dbReference>
<keyword evidence="1" id="KW-0378">Hydrolase</keyword>
<name>A0A318RJU9_WILLI</name>
<accession>A0A318RJU9</accession>
<proteinExistence type="predicted"/>
<dbReference type="SUPFAM" id="SSF53474">
    <property type="entry name" value="alpha/beta-Hydrolases"/>
    <property type="match status" value="1"/>
</dbReference>
<dbReference type="GO" id="GO:0016787">
    <property type="term" value="F:hydrolase activity"/>
    <property type="evidence" value="ECO:0007669"/>
    <property type="project" value="UniProtKB-KW"/>
</dbReference>
<gene>
    <name evidence="3" type="ORF">DFR67_110139</name>
</gene>
<dbReference type="InterPro" id="IPR050300">
    <property type="entry name" value="GDXG_lipolytic_enzyme"/>
</dbReference>
<evidence type="ECO:0000313" key="3">
    <source>
        <dbReference type="EMBL" id="PYE15475.1"/>
    </source>
</evidence>
<organism evidence="3 4">
    <name type="scientific">Williamsia limnetica</name>
    <dbReference type="NCBI Taxonomy" id="882452"/>
    <lineage>
        <taxon>Bacteria</taxon>
        <taxon>Bacillati</taxon>
        <taxon>Actinomycetota</taxon>
        <taxon>Actinomycetes</taxon>
        <taxon>Mycobacteriales</taxon>
        <taxon>Nocardiaceae</taxon>
        <taxon>Williamsia</taxon>
    </lineage>
</organism>
<dbReference type="AlphaFoldDB" id="A0A318RJU9"/>
<protein>
    <submittedName>
        <fullName evidence="3">Acetyl esterase/lipase</fullName>
    </submittedName>
</protein>
<dbReference type="Proteomes" id="UP000247591">
    <property type="component" value="Unassembled WGS sequence"/>
</dbReference>
<feature type="domain" description="BD-FAE-like" evidence="2">
    <location>
        <begin position="22"/>
        <end position="217"/>
    </location>
</feature>
<dbReference type="Pfam" id="PF20434">
    <property type="entry name" value="BD-FAE"/>
    <property type="match status" value="1"/>
</dbReference>
<dbReference type="PANTHER" id="PTHR48081">
    <property type="entry name" value="AB HYDROLASE SUPERFAMILY PROTEIN C4A8.06C"/>
    <property type="match status" value="1"/>
</dbReference>
<dbReference type="PANTHER" id="PTHR48081:SF33">
    <property type="entry name" value="KYNURENINE FORMAMIDASE"/>
    <property type="match status" value="1"/>
</dbReference>
<dbReference type="Gene3D" id="3.40.50.1820">
    <property type="entry name" value="alpha/beta hydrolase"/>
    <property type="match status" value="1"/>
</dbReference>